<sequence>MRRSRADLGAGARGEGVVVVAVPAAAGVHAV</sequence>
<name>A0A0A9I0M0_ARUDO</name>
<proteinExistence type="predicted"/>
<organism evidence="1">
    <name type="scientific">Arundo donax</name>
    <name type="common">Giant reed</name>
    <name type="synonym">Donax arundinaceus</name>
    <dbReference type="NCBI Taxonomy" id="35708"/>
    <lineage>
        <taxon>Eukaryota</taxon>
        <taxon>Viridiplantae</taxon>
        <taxon>Streptophyta</taxon>
        <taxon>Embryophyta</taxon>
        <taxon>Tracheophyta</taxon>
        <taxon>Spermatophyta</taxon>
        <taxon>Magnoliopsida</taxon>
        <taxon>Liliopsida</taxon>
        <taxon>Poales</taxon>
        <taxon>Poaceae</taxon>
        <taxon>PACMAD clade</taxon>
        <taxon>Arundinoideae</taxon>
        <taxon>Arundineae</taxon>
        <taxon>Arundo</taxon>
    </lineage>
</organism>
<protein>
    <submittedName>
        <fullName evidence="1">Uncharacterized protein</fullName>
    </submittedName>
</protein>
<accession>A0A0A9I0M0</accession>
<evidence type="ECO:0000313" key="1">
    <source>
        <dbReference type="EMBL" id="JAE38708.1"/>
    </source>
</evidence>
<reference evidence="1" key="1">
    <citation type="submission" date="2014-09" db="EMBL/GenBank/DDBJ databases">
        <authorList>
            <person name="Magalhaes I.L.F."/>
            <person name="Oliveira U."/>
            <person name="Santos F.R."/>
            <person name="Vidigal T.H.D.A."/>
            <person name="Brescovit A.D."/>
            <person name="Santos A.J."/>
        </authorList>
    </citation>
    <scope>NUCLEOTIDE SEQUENCE</scope>
    <source>
        <tissue evidence="1">Shoot tissue taken approximately 20 cm above the soil surface</tissue>
    </source>
</reference>
<dbReference type="AlphaFoldDB" id="A0A0A9I0M0"/>
<dbReference type="EMBL" id="GBRH01159188">
    <property type="protein sequence ID" value="JAE38708.1"/>
    <property type="molecule type" value="Transcribed_RNA"/>
</dbReference>
<reference evidence="1" key="2">
    <citation type="journal article" date="2015" name="Data Brief">
        <title>Shoot transcriptome of the giant reed, Arundo donax.</title>
        <authorList>
            <person name="Barrero R.A."/>
            <person name="Guerrero F.D."/>
            <person name="Moolhuijzen P."/>
            <person name="Goolsby J.A."/>
            <person name="Tidwell J."/>
            <person name="Bellgard S.E."/>
            <person name="Bellgard M.I."/>
        </authorList>
    </citation>
    <scope>NUCLEOTIDE SEQUENCE</scope>
    <source>
        <tissue evidence="1">Shoot tissue taken approximately 20 cm above the soil surface</tissue>
    </source>
</reference>